<keyword evidence="1" id="KW-0472">Membrane</keyword>
<evidence type="ECO:0000256" key="1">
    <source>
        <dbReference type="SAM" id="Phobius"/>
    </source>
</evidence>
<evidence type="ECO:0000313" key="3">
    <source>
        <dbReference type="Proteomes" id="UP000189735"/>
    </source>
</evidence>
<protein>
    <submittedName>
        <fullName evidence="2">Uncharacterized membrane protein HdeD, DUF308 family</fullName>
    </submittedName>
</protein>
<organism evidence="2 3">
    <name type="scientific">Agreia bicolorata</name>
    <dbReference type="NCBI Taxonomy" id="110935"/>
    <lineage>
        <taxon>Bacteria</taxon>
        <taxon>Bacillati</taxon>
        <taxon>Actinomycetota</taxon>
        <taxon>Actinomycetes</taxon>
        <taxon>Micrococcales</taxon>
        <taxon>Microbacteriaceae</taxon>
        <taxon>Agreia</taxon>
    </lineage>
</organism>
<feature type="transmembrane region" description="Helical" evidence="1">
    <location>
        <begin position="99"/>
        <end position="119"/>
    </location>
</feature>
<gene>
    <name evidence="2" type="ORF">SAMN06295879_2286</name>
</gene>
<name>A0A1T4Y4R6_9MICO</name>
<proteinExistence type="predicted"/>
<feature type="transmembrane region" description="Helical" evidence="1">
    <location>
        <begin position="75"/>
        <end position="93"/>
    </location>
</feature>
<feature type="transmembrane region" description="Helical" evidence="1">
    <location>
        <begin position="131"/>
        <end position="148"/>
    </location>
</feature>
<keyword evidence="1" id="KW-0812">Transmembrane</keyword>
<dbReference type="AlphaFoldDB" id="A0A1T4Y4R6"/>
<dbReference type="Proteomes" id="UP000189735">
    <property type="component" value="Unassembled WGS sequence"/>
</dbReference>
<dbReference type="EMBL" id="FUYG01000005">
    <property type="protein sequence ID" value="SKA96633.1"/>
    <property type="molecule type" value="Genomic_DNA"/>
</dbReference>
<sequence>MTTQPTRLEAQSPYWGVPIARAIPAIVVALVVTFTPNHSSVIGLLVFGAFALASGVLTGILTLRAVPVGTSRTLLLTQAVTSVVAGVLALALQGFGLGFLLYLVSVWAAITAVLELVTGLRSRGDAPAKDWIAMGGLTGILALVFLLLPLTDLVAVGLFGAYGAVLGIYLVIAGLSLRWGTEAGASTTKESVTLEVQNP</sequence>
<dbReference type="InterPro" id="IPR005325">
    <property type="entry name" value="DUF308_memb"/>
</dbReference>
<reference evidence="3" key="1">
    <citation type="submission" date="2017-02" db="EMBL/GenBank/DDBJ databases">
        <authorList>
            <person name="Varghese N."/>
            <person name="Submissions S."/>
        </authorList>
    </citation>
    <scope>NUCLEOTIDE SEQUENCE [LARGE SCALE GENOMIC DNA]</scope>
    <source>
        <strain evidence="3">VKM Ac-2052</strain>
    </source>
</reference>
<accession>A0A1T4Y4R6</accession>
<feature type="transmembrane region" description="Helical" evidence="1">
    <location>
        <begin position="12"/>
        <end position="35"/>
    </location>
</feature>
<dbReference type="Pfam" id="PF03729">
    <property type="entry name" value="DUF308"/>
    <property type="match status" value="1"/>
</dbReference>
<feature type="transmembrane region" description="Helical" evidence="1">
    <location>
        <begin position="41"/>
        <end position="63"/>
    </location>
</feature>
<evidence type="ECO:0000313" key="2">
    <source>
        <dbReference type="EMBL" id="SKA96633.1"/>
    </source>
</evidence>
<feature type="transmembrane region" description="Helical" evidence="1">
    <location>
        <begin position="154"/>
        <end position="177"/>
    </location>
</feature>
<keyword evidence="1" id="KW-1133">Transmembrane helix</keyword>